<dbReference type="EC" id="3.5.1.44" evidence="3"/>
<accession>D9PN58</accession>
<reference evidence="3" key="2">
    <citation type="journal article" date="2011" name="Microb. Ecol.">
        <title>Taxonomic and Functional Metagenomic Profiling of the Microbial Community in the Anoxic Sediment of a Sub-saline Shallow Lake (Laguna de Carrizo, Central Spain).</title>
        <authorList>
            <person name="Ferrer M."/>
            <person name="Guazzaroni M.E."/>
            <person name="Richter M."/>
            <person name="Garcia-Salamanca A."/>
            <person name="Yarza P."/>
            <person name="Suarez-Suarez A."/>
            <person name="Solano J."/>
            <person name="Alcaide M."/>
            <person name="van Dillewijn P."/>
            <person name="Molina-Henares M.A."/>
            <person name="Lopez-Cortes N."/>
            <person name="Al-Ramahi Y."/>
            <person name="Guerrero C."/>
            <person name="Acosta A."/>
            <person name="de Eugenio L.I."/>
            <person name="Martinez V."/>
            <person name="Marques S."/>
            <person name="Rojo F."/>
            <person name="Santero E."/>
            <person name="Genilloud O."/>
            <person name="Perez-Perez J."/>
            <person name="Rossello-Mora R."/>
            <person name="Ramos J.L."/>
        </authorList>
    </citation>
    <scope>NUCLEOTIDE SEQUENCE</scope>
</reference>
<dbReference type="CDD" id="cd16352">
    <property type="entry name" value="CheD"/>
    <property type="match status" value="1"/>
</dbReference>
<comment type="caution">
    <text evidence="3">The sequence shown here is derived from an EMBL/GenBank/DDBJ whole genome shotgun (WGS) entry which is preliminary data.</text>
</comment>
<keyword evidence="1" id="KW-0145">Chemotaxis</keyword>
<dbReference type="InterPro" id="IPR005659">
    <property type="entry name" value="Chemorcpt_Glu_NH3ase_CheD"/>
</dbReference>
<dbReference type="SUPFAM" id="SSF64438">
    <property type="entry name" value="CNF1/YfiH-like putative cysteine hydrolases"/>
    <property type="match status" value="1"/>
</dbReference>
<keyword evidence="2 3" id="KW-0378">Hydrolase</keyword>
<dbReference type="InterPro" id="IPR038592">
    <property type="entry name" value="CheD-like_sf"/>
</dbReference>
<keyword evidence="3" id="KW-0675">Receptor</keyword>
<dbReference type="EMBL" id="ADZX01000918">
    <property type="protein sequence ID" value="EFK95009.1"/>
    <property type="molecule type" value="Genomic_DNA"/>
</dbReference>
<gene>
    <name evidence="3" type="primary">cheD</name>
    <name evidence="3" type="ORF">LDC_2987</name>
</gene>
<dbReference type="AlphaFoldDB" id="D9PN58"/>
<name>D9PN58_9ZZZZ</name>
<dbReference type="GO" id="GO:0050568">
    <property type="term" value="F:protein-glutamine glutaminase activity"/>
    <property type="evidence" value="ECO:0007669"/>
    <property type="project" value="UniProtKB-EC"/>
</dbReference>
<protein>
    <submittedName>
        <fullName evidence="3">Chemoreceptor glutamine deamidase cheD</fullName>
        <ecNumber evidence="3">3.5.1.44</ecNumber>
    </submittedName>
</protein>
<evidence type="ECO:0000256" key="1">
    <source>
        <dbReference type="ARBA" id="ARBA00022500"/>
    </source>
</evidence>
<dbReference type="InterPro" id="IPR011324">
    <property type="entry name" value="Cytotoxic_necrot_fac-like_cat"/>
</dbReference>
<proteinExistence type="inferred from homology"/>
<dbReference type="PANTHER" id="PTHR35147">
    <property type="entry name" value="CHEMORECEPTOR GLUTAMINE DEAMIDASE CHED-RELATED"/>
    <property type="match status" value="1"/>
</dbReference>
<dbReference type="PANTHER" id="PTHR35147:SF1">
    <property type="entry name" value="CHEMORECEPTOR GLUTAMINE DEAMIDASE CHED-RELATED"/>
    <property type="match status" value="1"/>
</dbReference>
<organism evidence="3">
    <name type="scientific">sediment metagenome</name>
    <dbReference type="NCBI Taxonomy" id="749907"/>
    <lineage>
        <taxon>unclassified sequences</taxon>
        <taxon>metagenomes</taxon>
        <taxon>ecological metagenomes</taxon>
    </lineage>
</organism>
<dbReference type="GO" id="GO:0006935">
    <property type="term" value="P:chemotaxis"/>
    <property type="evidence" value="ECO:0007669"/>
    <property type="project" value="UniProtKB-KW"/>
</dbReference>
<sequence>MIDINYIDVPTGEVGFTRTEGQLVSSAIGSCIAVVMYCRPCRAGGIAHIMLPGEAPENVPENEKLRYARNGIEYMINRLKSIGATENILQVCIIGGGNVLERPDDTICESNIVSVKTILEEYNLSINAQALGGFIRRRVRLDVETGLLAYGEGDGGDIIVNCR</sequence>
<reference evidence="3" key="1">
    <citation type="submission" date="2010-07" db="EMBL/GenBank/DDBJ databases">
        <authorList>
            <consortium name="CONSOLIDER consortium CSD2007-00005"/>
            <person name="Guazzaroni M.-E."/>
            <person name="Richter M."/>
            <person name="Garcia-Salamanca A."/>
            <person name="Yarza P."/>
            <person name="Ferrer M."/>
        </authorList>
    </citation>
    <scope>NUCLEOTIDE SEQUENCE</scope>
</reference>
<dbReference type="Pfam" id="PF03975">
    <property type="entry name" value="CheD"/>
    <property type="match status" value="1"/>
</dbReference>
<evidence type="ECO:0000256" key="2">
    <source>
        <dbReference type="ARBA" id="ARBA00022801"/>
    </source>
</evidence>
<evidence type="ECO:0000313" key="3">
    <source>
        <dbReference type="EMBL" id="EFK95009.1"/>
    </source>
</evidence>
<dbReference type="HAMAP" id="MF_01440">
    <property type="entry name" value="CheD"/>
    <property type="match status" value="1"/>
</dbReference>
<dbReference type="Gene3D" id="3.30.1330.200">
    <property type="match status" value="1"/>
</dbReference>